<dbReference type="Pfam" id="PF13185">
    <property type="entry name" value="GAF_2"/>
    <property type="match status" value="1"/>
</dbReference>
<keyword evidence="6" id="KW-0067">ATP-binding</keyword>
<dbReference type="InterPro" id="IPR050482">
    <property type="entry name" value="Sensor_HK_TwoCompSys"/>
</dbReference>
<dbReference type="SUPFAM" id="SSF55781">
    <property type="entry name" value="GAF domain-like"/>
    <property type="match status" value="2"/>
</dbReference>
<dbReference type="Gene3D" id="1.20.5.1930">
    <property type="match status" value="1"/>
</dbReference>
<dbReference type="InterPro" id="IPR003018">
    <property type="entry name" value="GAF"/>
</dbReference>
<protein>
    <recommendedName>
        <fullName evidence="2">histidine kinase</fullName>
        <ecNumber evidence="2">2.7.13.3</ecNumber>
    </recommendedName>
</protein>
<gene>
    <name evidence="10" type="ORF">E1757_29550</name>
</gene>
<dbReference type="EMBL" id="SMRT01000020">
    <property type="protein sequence ID" value="TDF92620.1"/>
    <property type="molecule type" value="Genomic_DNA"/>
</dbReference>
<evidence type="ECO:0000313" key="11">
    <source>
        <dbReference type="Proteomes" id="UP000295636"/>
    </source>
</evidence>
<evidence type="ECO:0000256" key="4">
    <source>
        <dbReference type="ARBA" id="ARBA00022741"/>
    </source>
</evidence>
<dbReference type="PANTHER" id="PTHR24421">
    <property type="entry name" value="NITRATE/NITRITE SENSOR PROTEIN NARX-RELATED"/>
    <property type="match status" value="1"/>
</dbReference>
<feature type="domain" description="Histidine kinase" evidence="9">
    <location>
        <begin position="350"/>
        <end position="545"/>
    </location>
</feature>
<dbReference type="InterPro" id="IPR036890">
    <property type="entry name" value="HATPase_C_sf"/>
</dbReference>
<proteinExistence type="predicted"/>
<evidence type="ECO:0000259" key="9">
    <source>
        <dbReference type="PROSITE" id="PS50109"/>
    </source>
</evidence>
<evidence type="ECO:0000256" key="8">
    <source>
        <dbReference type="SAM" id="Coils"/>
    </source>
</evidence>
<keyword evidence="3" id="KW-0808">Transferase</keyword>
<dbReference type="AlphaFoldDB" id="A0A4R5KEQ3"/>
<dbReference type="GO" id="GO:0005524">
    <property type="term" value="F:ATP binding"/>
    <property type="evidence" value="ECO:0007669"/>
    <property type="project" value="UniProtKB-KW"/>
</dbReference>
<dbReference type="GO" id="GO:0016020">
    <property type="term" value="C:membrane"/>
    <property type="evidence" value="ECO:0007669"/>
    <property type="project" value="InterPro"/>
</dbReference>
<keyword evidence="5" id="KW-0418">Kinase</keyword>
<dbReference type="SUPFAM" id="SSF55874">
    <property type="entry name" value="ATPase domain of HSP90 chaperone/DNA topoisomerase II/histidine kinase"/>
    <property type="match status" value="1"/>
</dbReference>
<dbReference type="Gene3D" id="3.30.565.10">
    <property type="entry name" value="Histidine kinase-like ATPase, C-terminal domain"/>
    <property type="match status" value="1"/>
</dbReference>
<comment type="catalytic activity">
    <reaction evidence="1">
        <text>ATP + protein L-histidine = ADP + protein N-phospho-L-histidine.</text>
        <dbReference type="EC" id="2.7.13.3"/>
    </reaction>
</comment>
<keyword evidence="7" id="KW-0902">Two-component regulatory system</keyword>
<feature type="coiled-coil region" evidence="8">
    <location>
        <begin position="328"/>
        <end position="355"/>
    </location>
</feature>
<name>A0A4R5KEQ3_9BACL</name>
<dbReference type="InterPro" id="IPR029016">
    <property type="entry name" value="GAF-like_dom_sf"/>
</dbReference>
<evidence type="ECO:0000256" key="7">
    <source>
        <dbReference type="ARBA" id="ARBA00023012"/>
    </source>
</evidence>
<dbReference type="GO" id="GO:0000155">
    <property type="term" value="F:phosphorelay sensor kinase activity"/>
    <property type="evidence" value="ECO:0007669"/>
    <property type="project" value="InterPro"/>
</dbReference>
<dbReference type="InterPro" id="IPR005467">
    <property type="entry name" value="His_kinase_dom"/>
</dbReference>
<reference evidence="10 11" key="1">
    <citation type="submission" date="2019-03" db="EMBL/GenBank/DDBJ databases">
        <title>This is whole genome sequence of Paenibacillus sp MS74 strain.</title>
        <authorList>
            <person name="Trinh H.N."/>
        </authorList>
    </citation>
    <scope>NUCLEOTIDE SEQUENCE [LARGE SCALE GENOMIC DNA]</scope>
    <source>
        <strain evidence="10 11">MS74</strain>
    </source>
</reference>
<evidence type="ECO:0000256" key="3">
    <source>
        <dbReference type="ARBA" id="ARBA00022679"/>
    </source>
</evidence>
<sequence length="554" mass="59453">MHELLTLKTIAETLNQSNELEPMLNTALAKLLELTGLTTGWIFIVDGAARHESAAEYGLPPALLYNDREPMACSRCWCLDRYKDGRLKNAVNILGCKRLEDAAELRWGDTNGITHHATVPLWSGERRIGLLNVAAPGKNRFSDGELALLQAVAFQIGGAIERMRLYAEEQRRADRFARLGEFSRALGAAASAVQAPRELADRATALIGEHFDWPVAAVFDRVGSDLVLRAVHAAGGSGSVAAGLRLPLKQAGWLEEAVRDRHYCAATPAEAAALADRGLPPLASAMAASIPAAGSGPASILLVGEFKAGDAHRADGEVLEALGEHIAAALESARHAENRRELARLEERNRLARDLHDSVSQMLFSLSMTAKGAESMLRVPDPEAARHAVNAVRDMQSLAQRALKEMRSLIMQLRPAGLEAGIVTALKDYGEKLELRVRTQVAGVRELPRAVEEALWRIGQEALNNVSKHAGTGEAEIALQLTLDQAVLRITDRGPGLAKPAPLTQQQSYGLLTMQERAESLGGTLSVTSGSGQGTAIEAAIPLPETGQQEVSDS</sequence>
<evidence type="ECO:0000256" key="2">
    <source>
        <dbReference type="ARBA" id="ARBA00012438"/>
    </source>
</evidence>
<keyword evidence="8" id="KW-0175">Coiled coil</keyword>
<evidence type="ECO:0000313" key="10">
    <source>
        <dbReference type="EMBL" id="TDF92620.1"/>
    </source>
</evidence>
<dbReference type="InterPro" id="IPR003594">
    <property type="entry name" value="HATPase_dom"/>
</dbReference>
<dbReference type="GO" id="GO:0046983">
    <property type="term" value="F:protein dimerization activity"/>
    <property type="evidence" value="ECO:0007669"/>
    <property type="project" value="InterPro"/>
</dbReference>
<dbReference type="EC" id="2.7.13.3" evidence="2"/>
<dbReference type="Proteomes" id="UP000295636">
    <property type="component" value="Unassembled WGS sequence"/>
</dbReference>
<dbReference type="Gene3D" id="3.30.450.40">
    <property type="match status" value="2"/>
</dbReference>
<dbReference type="SMART" id="SM00387">
    <property type="entry name" value="HATPase_c"/>
    <property type="match status" value="1"/>
</dbReference>
<comment type="caution">
    <text evidence="10">The sequence shown here is derived from an EMBL/GenBank/DDBJ whole genome shotgun (WGS) entry which is preliminary data.</text>
</comment>
<evidence type="ECO:0000256" key="6">
    <source>
        <dbReference type="ARBA" id="ARBA00022840"/>
    </source>
</evidence>
<dbReference type="PANTHER" id="PTHR24421:SF40">
    <property type="entry name" value="SENSOR HISTIDINE KINASE YHCY"/>
    <property type="match status" value="1"/>
</dbReference>
<dbReference type="SMART" id="SM00065">
    <property type="entry name" value="GAF"/>
    <property type="match status" value="1"/>
</dbReference>
<organism evidence="10 11">
    <name type="scientific">Paenibacillus piri</name>
    <dbReference type="NCBI Taxonomy" id="2547395"/>
    <lineage>
        <taxon>Bacteria</taxon>
        <taxon>Bacillati</taxon>
        <taxon>Bacillota</taxon>
        <taxon>Bacilli</taxon>
        <taxon>Bacillales</taxon>
        <taxon>Paenibacillaceae</taxon>
        <taxon>Paenibacillus</taxon>
    </lineage>
</organism>
<keyword evidence="11" id="KW-1185">Reference proteome</keyword>
<keyword evidence="4" id="KW-0547">Nucleotide-binding</keyword>
<dbReference type="OrthoDB" id="9795828at2"/>
<dbReference type="InterPro" id="IPR011712">
    <property type="entry name" value="Sig_transdc_His_kin_sub3_dim/P"/>
</dbReference>
<dbReference type="Pfam" id="PF07730">
    <property type="entry name" value="HisKA_3"/>
    <property type="match status" value="1"/>
</dbReference>
<evidence type="ECO:0000256" key="1">
    <source>
        <dbReference type="ARBA" id="ARBA00000085"/>
    </source>
</evidence>
<dbReference type="CDD" id="cd16917">
    <property type="entry name" value="HATPase_UhpB-NarQ-NarX-like"/>
    <property type="match status" value="1"/>
</dbReference>
<dbReference type="PROSITE" id="PS50109">
    <property type="entry name" value="HIS_KIN"/>
    <property type="match status" value="1"/>
</dbReference>
<accession>A0A4R5KEQ3</accession>
<dbReference type="Pfam" id="PF02518">
    <property type="entry name" value="HATPase_c"/>
    <property type="match status" value="1"/>
</dbReference>
<evidence type="ECO:0000256" key="5">
    <source>
        <dbReference type="ARBA" id="ARBA00022777"/>
    </source>
</evidence>